<dbReference type="AlphaFoldDB" id="A0A9J5Z189"/>
<evidence type="ECO:0000313" key="2">
    <source>
        <dbReference type="Proteomes" id="UP000824120"/>
    </source>
</evidence>
<comment type="caution">
    <text evidence="1">The sequence shown here is derived from an EMBL/GenBank/DDBJ whole genome shotgun (WGS) entry which is preliminary data.</text>
</comment>
<accession>A0A9J5Z189</accession>
<protein>
    <submittedName>
        <fullName evidence="1">Uncharacterized protein</fullName>
    </submittedName>
</protein>
<name>A0A9J5Z189_SOLCO</name>
<keyword evidence="2" id="KW-1185">Reference proteome</keyword>
<gene>
    <name evidence="1" type="ORF">H5410_027228</name>
</gene>
<proteinExistence type="predicted"/>
<evidence type="ECO:0000313" key="1">
    <source>
        <dbReference type="EMBL" id="KAG5605736.1"/>
    </source>
</evidence>
<dbReference type="Proteomes" id="UP000824120">
    <property type="component" value="Chromosome 5"/>
</dbReference>
<organism evidence="1 2">
    <name type="scientific">Solanum commersonii</name>
    <name type="common">Commerson's wild potato</name>
    <name type="synonym">Commerson's nightshade</name>
    <dbReference type="NCBI Taxonomy" id="4109"/>
    <lineage>
        <taxon>Eukaryota</taxon>
        <taxon>Viridiplantae</taxon>
        <taxon>Streptophyta</taxon>
        <taxon>Embryophyta</taxon>
        <taxon>Tracheophyta</taxon>
        <taxon>Spermatophyta</taxon>
        <taxon>Magnoliopsida</taxon>
        <taxon>eudicotyledons</taxon>
        <taxon>Gunneridae</taxon>
        <taxon>Pentapetalae</taxon>
        <taxon>asterids</taxon>
        <taxon>lamiids</taxon>
        <taxon>Solanales</taxon>
        <taxon>Solanaceae</taxon>
        <taxon>Solanoideae</taxon>
        <taxon>Solaneae</taxon>
        <taxon>Solanum</taxon>
    </lineage>
</organism>
<sequence>MSWGLLVLELRLGSFANKRWNTMIKIGLSAKNRMGPSFQEPLDNVEVIVDDEVDNDDNEGNEVDTTLIEVDGATDVADVKIKSWN</sequence>
<dbReference type="EMBL" id="JACXVP010000005">
    <property type="protein sequence ID" value="KAG5605736.1"/>
    <property type="molecule type" value="Genomic_DNA"/>
</dbReference>
<reference evidence="1 2" key="1">
    <citation type="submission" date="2020-09" db="EMBL/GenBank/DDBJ databases">
        <title>De no assembly of potato wild relative species, Solanum commersonii.</title>
        <authorList>
            <person name="Cho K."/>
        </authorList>
    </citation>
    <scope>NUCLEOTIDE SEQUENCE [LARGE SCALE GENOMIC DNA]</scope>
    <source>
        <strain evidence="1">LZ3.2</strain>
        <tissue evidence="1">Leaf</tissue>
    </source>
</reference>